<keyword evidence="2" id="KW-0472">Membrane</keyword>
<evidence type="ECO:0000313" key="4">
    <source>
        <dbReference type="Proteomes" id="UP000018144"/>
    </source>
</evidence>
<feature type="compositionally biased region" description="Basic and acidic residues" evidence="1">
    <location>
        <begin position="137"/>
        <end position="147"/>
    </location>
</feature>
<evidence type="ECO:0000313" key="3">
    <source>
        <dbReference type="EMBL" id="CCX29846.1"/>
    </source>
</evidence>
<organism evidence="3 4">
    <name type="scientific">Pyronema omphalodes (strain CBS 100304)</name>
    <name type="common">Pyronema confluens</name>
    <dbReference type="NCBI Taxonomy" id="1076935"/>
    <lineage>
        <taxon>Eukaryota</taxon>
        <taxon>Fungi</taxon>
        <taxon>Dikarya</taxon>
        <taxon>Ascomycota</taxon>
        <taxon>Pezizomycotina</taxon>
        <taxon>Pezizomycetes</taxon>
        <taxon>Pezizales</taxon>
        <taxon>Pyronemataceae</taxon>
        <taxon>Pyronema</taxon>
    </lineage>
</organism>
<dbReference type="AlphaFoldDB" id="U4LRE2"/>
<feature type="transmembrane region" description="Helical" evidence="2">
    <location>
        <begin position="170"/>
        <end position="190"/>
    </location>
</feature>
<dbReference type="Proteomes" id="UP000018144">
    <property type="component" value="Unassembled WGS sequence"/>
</dbReference>
<dbReference type="EMBL" id="HF935391">
    <property type="protein sequence ID" value="CCX29846.1"/>
    <property type="molecule type" value="Genomic_DNA"/>
</dbReference>
<feature type="region of interest" description="Disordered" evidence="1">
    <location>
        <begin position="127"/>
        <end position="147"/>
    </location>
</feature>
<accession>U4LRE2</accession>
<dbReference type="OrthoDB" id="10427476at2759"/>
<evidence type="ECO:0000256" key="1">
    <source>
        <dbReference type="SAM" id="MobiDB-lite"/>
    </source>
</evidence>
<reference evidence="3 4" key="1">
    <citation type="journal article" date="2013" name="PLoS Genet.">
        <title>The genome and development-dependent transcriptomes of Pyronema confluens: a window into fungal evolution.</title>
        <authorList>
            <person name="Traeger S."/>
            <person name="Altegoer F."/>
            <person name="Freitag M."/>
            <person name="Gabaldon T."/>
            <person name="Kempken F."/>
            <person name="Kumar A."/>
            <person name="Marcet-Houben M."/>
            <person name="Poggeler S."/>
            <person name="Stajich J.E."/>
            <person name="Nowrousian M."/>
        </authorList>
    </citation>
    <scope>NUCLEOTIDE SEQUENCE [LARGE SCALE GENOMIC DNA]</scope>
    <source>
        <strain evidence="4">CBS 100304</strain>
        <tissue evidence="3">Vegetative mycelium</tissue>
    </source>
</reference>
<keyword evidence="2" id="KW-0812">Transmembrane</keyword>
<proteinExistence type="predicted"/>
<sequence>MQLPLSLGYSAHPLKHATYRLAFCSTAQHSIQSISGFTTTTFSTLYQNTNYNMCRVDPEIYWRYVTAENEYNPTFEQVHKTNHYVYLRNHRPYGPLISFKGCCPICRPKDHRRKPLLWRTQDPSIGSLSWKSKGRGGPKDEIEQPEEDMRGISKEFGGVGVEEERGGMKWIRLGISAIMLAFLMLLFLCLEQKRNNAFYEECMNKRGEY</sequence>
<keyword evidence="4" id="KW-1185">Reference proteome</keyword>
<name>U4LRE2_PYROM</name>
<gene>
    <name evidence="3" type="ORF">PCON_07643</name>
</gene>
<protein>
    <submittedName>
        <fullName evidence="3">Uncharacterized protein</fullName>
    </submittedName>
</protein>
<evidence type="ECO:0000256" key="2">
    <source>
        <dbReference type="SAM" id="Phobius"/>
    </source>
</evidence>
<keyword evidence="2" id="KW-1133">Transmembrane helix</keyword>